<gene>
    <name evidence="1" type="ORF">GCM10011514_05330</name>
</gene>
<organism evidence="1 2">
    <name type="scientific">Emticicia aquatilis</name>
    <dbReference type="NCBI Taxonomy" id="1537369"/>
    <lineage>
        <taxon>Bacteria</taxon>
        <taxon>Pseudomonadati</taxon>
        <taxon>Bacteroidota</taxon>
        <taxon>Cytophagia</taxon>
        <taxon>Cytophagales</taxon>
        <taxon>Leadbetterellaceae</taxon>
        <taxon>Emticicia</taxon>
    </lineage>
</organism>
<sequence>MYDKYGAMAYGVILQIIPQEELAQEVLVELFNTSSLINCTEGLSDAICIIRNARTKALEFKSRLNALLPNSEDTNHSDSDSLPNLIFNLAFKQGLSLDIIAVKLGLSKEAAMKAISNHVKSFRKP</sequence>
<keyword evidence="2" id="KW-1185">Reference proteome</keyword>
<comment type="caution">
    <text evidence="1">The sequence shown here is derived from an EMBL/GenBank/DDBJ whole genome shotgun (WGS) entry which is preliminary data.</text>
</comment>
<name>A0A917DKX5_9BACT</name>
<dbReference type="Proteomes" id="UP000609064">
    <property type="component" value="Unassembled WGS sequence"/>
</dbReference>
<dbReference type="EMBL" id="BMKK01000001">
    <property type="protein sequence ID" value="GGD44319.1"/>
    <property type="molecule type" value="Genomic_DNA"/>
</dbReference>
<proteinExistence type="predicted"/>
<evidence type="ECO:0000313" key="1">
    <source>
        <dbReference type="EMBL" id="GGD44319.1"/>
    </source>
</evidence>
<reference evidence="1" key="1">
    <citation type="journal article" date="2014" name="Int. J. Syst. Evol. Microbiol.">
        <title>Complete genome sequence of Corynebacterium casei LMG S-19264T (=DSM 44701T), isolated from a smear-ripened cheese.</title>
        <authorList>
            <consortium name="US DOE Joint Genome Institute (JGI-PGF)"/>
            <person name="Walter F."/>
            <person name="Albersmeier A."/>
            <person name="Kalinowski J."/>
            <person name="Ruckert C."/>
        </authorList>
    </citation>
    <scope>NUCLEOTIDE SEQUENCE</scope>
    <source>
        <strain evidence="1">CGMCC 1.15958</strain>
    </source>
</reference>
<protein>
    <submittedName>
        <fullName evidence="1">Uncharacterized protein</fullName>
    </submittedName>
</protein>
<reference evidence="1" key="2">
    <citation type="submission" date="2020-09" db="EMBL/GenBank/DDBJ databases">
        <authorList>
            <person name="Sun Q."/>
            <person name="Zhou Y."/>
        </authorList>
    </citation>
    <scope>NUCLEOTIDE SEQUENCE</scope>
    <source>
        <strain evidence="1">CGMCC 1.15958</strain>
    </source>
</reference>
<evidence type="ECO:0000313" key="2">
    <source>
        <dbReference type="Proteomes" id="UP000609064"/>
    </source>
</evidence>
<dbReference type="AlphaFoldDB" id="A0A917DKX5"/>
<accession>A0A917DKX5</accession>